<proteinExistence type="predicted"/>
<sequence>MNNNKGTALLVTVLLVGAIGAIAFGVF</sequence>
<protein>
    <submittedName>
        <fullName evidence="2">Uncharacterized protein</fullName>
    </submittedName>
</protein>
<organism evidence="2 3">
    <name type="scientific">Candidatus Berkelbacteria bacterium Licking1014_96</name>
    <dbReference type="NCBI Taxonomy" id="2017149"/>
    <lineage>
        <taxon>Bacteria</taxon>
        <taxon>Candidatus Berkelbacteria</taxon>
    </lineage>
</organism>
<feature type="transmembrane region" description="Helical" evidence="1">
    <location>
        <begin position="6"/>
        <end position="26"/>
    </location>
</feature>
<evidence type="ECO:0000313" key="2">
    <source>
        <dbReference type="EMBL" id="TSC91485.1"/>
    </source>
</evidence>
<keyword evidence="1" id="KW-0472">Membrane</keyword>
<evidence type="ECO:0000313" key="3">
    <source>
        <dbReference type="Proteomes" id="UP000318296"/>
    </source>
</evidence>
<dbReference type="EMBL" id="VMGH01000034">
    <property type="protein sequence ID" value="TSC91485.1"/>
    <property type="molecule type" value="Genomic_DNA"/>
</dbReference>
<gene>
    <name evidence="2" type="ORF">CEN92_239</name>
</gene>
<name>A0A554LF94_9BACT</name>
<dbReference type="Proteomes" id="UP000318296">
    <property type="component" value="Unassembled WGS sequence"/>
</dbReference>
<dbReference type="AlphaFoldDB" id="A0A554LF94"/>
<evidence type="ECO:0000256" key="1">
    <source>
        <dbReference type="SAM" id="Phobius"/>
    </source>
</evidence>
<comment type="caution">
    <text evidence="2">The sequence shown here is derived from an EMBL/GenBank/DDBJ whole genome shotgun (WGS) entry which is preliminary data.</text>
</comment>
<accession>A0A554LF94</accession>
<keyword evidence="1" id="KW-0812">Transmembrane</keyword>
<reference evidence="2 3" key="1">
    <citation type="submission" date="2017-07" db="EMBL/GenBank/DDBJ databases">
        <title>Mechanisms for carbon and nitrogen cycling indicate functional differentiation within the Candidate Phyla Radiation.</title>
        <authorList>
            <person name="Danczak R.E."/>
            <person name="Johnston M.D."/>
            <person name="Kenah C."/>
            <person name="Slattery M."/>
            <person name="Wrighton K.C."/>
            <person name="Wilkins M.J."/>
        </authorList>
    </citation>
    <scope>NUCLEOTIDE SEQUENCE [LARGE SCALE GENOMIC DNA]</scope>
    <source>
        <strain evidence="2">Licking1014_96</strain>
    </source>
</reference>
<feature type="non-terminal residue" evidence="2">
    <location>
        <position position="27"/>
    </location>
</feature>
<keyword evidence="1" id="KW-1133">Transmembrane helix</keyword>